<name>A0A5C5WLC5_9BACT</name>
<sequence>MIENPLNRIDADWEELVREHFATQPLRDAPTHNTRVTGIVIANAPNGVLVDIGIGVPALLDNLTITDDAPSDTIPHWTKPIGATIVARVGDDSLPMLRLHQYNDDWTPMKPPSDMVDGG</sequence>
<keyword evidence="2" id="KW-1185">Reference proteome</keyword>
<dbReference type="EMBL" id="SJPI01000002">
    <property type="protein sequence ID" value="TWT51478.1"/>
    <property type="molecule type" value="Genomic_DNA"/>
</dbReference>
<dbReference type="AlphaFoldDB" id="A0A5C5WLC5"/>
<comment type="caution">
    <text evidence="1">The sequence shown here is derived from an EMBL/GenBank/DDBJ whole genome shotgun (WGS) entry which is preliminary data.</text>
</comment>
<dbReference type="InterPro" id="IPR012340">
    <property type="entry name" value="NA-bd_OB-fold"/>
</dbReference>
<gene>
    <name evidence="1" type="ORF">Pla22_42560</name>
</gene>
<accession>A0A5C5WLC5</accession>
<evidence type="ECO:0000313" key="2">
    <source>
        <dbReference type="Proteomes" id="UP000316598"/>
    </source>
</evidence>
<evidence type="ECO:0008006" key="3">
    <source>
        <dbReference type="Google" id="ProtNLM"/>
    </source>
</evidence>
<dbReference type="SUPFAM" id="SSF50249">
    <property type="entry name" value="Nucleic acid-binding proteins"/>
    <property type="match status" value="1"/>
</dbReference>
<dbReference type="Proteomes" id="UP000316598">
    <property type="component" value="Unassembled WGS sequence"/>
</dbReference>
<evidence type="ECO:0000313" key="1">
    <source>
        <dbReference type="EMBL" id="TWT51478.1"/>
    </source>
</evidence>
<dbReference type="RefSeq" id="WP_146516514.1">
    <property type="nucleotide sequence ID" value="NZ_SJPI01000002.1"/>
</dbReference>
<organism evidence="1 2">
    <name type="scientific">Rubripirellula amarantea</name>
    <dbReference type="NCBI Taxonomy" id="2527999"/>
    <lineage>
        <taxon>Bacteria</taxon>
        <taxon>Pseudomonadati</taxon>
        <taxon>Planctomycetota</taxon>
        <taxon>Planctomycetia</taxon>
        <taxon>Pirellulales</taxon>
        <taxon>Pirellulaceae</taxon>
        <taxon>Rubripirellula</taxon>
    </lineage>
</organism>
<proteinExistence type="predicted"/>
<dbReference type="OrthoDB" id="9857094at2"/>
<reference evidence="1 2" key="1">
    <citation type="submission" date="2019-02" db="EMBL/GenBank/DDBJ databases">
        <title>Deep-cultivation of Planctomycetes and their phenomic and genomic characterization uncovers novel biology.</title>
        <authorList>
            <person name="Wiegand S."/>
            <person name="Jogler M."/>
            <person name="Boedeker C."/>
            <person name="Pinto D."/>
            <person name="Vollmers J."/>
            <person name="Rivas-Marin E."/>
            <person name="Kohn T."/>
            <person name="Peeters S.H."/>
            <person name="Heuer A."/>
            <person name="Rast P."/>
            <person name="Oberbeckmann S."/>
            <person name="Bunk B."/>
            <person name="Jeske O."/>
            <person name="Meyerdierks A."/>
            <person name="Storesund J.E."/>
            <person name="Kallscheuer N."/>
            <person name="Luecker S."/>
            <person name="Lage O.M."/>
            <person name="Pohl T."/>
            <person name="Merkel B.J."/>
            <person name="Hornburger P."/>
            <person name="Mueller R.-W."/>
            <person name="Bruemmer F."/>
            <person name="Labrenz M."/>
            <person name="Spormann A.M."/>
            <person name="Op Den Camp H."/>
            <person name="Overmann J."/>
            <person name="Amann R."/>
            <person name="Jetten M.S.M."/>
            <person name="Mascher T."/>
            <person name="Medema M.H."/>
            <person name="Devos D.P."/>
            <person name="Kaster A.-K."/>
            <person name="Ovreas L."/>
            <person name="Rohde M."/>
            <person name="Galperin M.Y."/>
            <person name="Jogler C."/>
        </authorList>
    </citation>
    <scope>NUCLEOTIDE SEQUENCE [LARGE SCALE GENOMIC DNA]</scope>
    <source>
        <strain evidence="1 2">Pla22</strain>
    </source>
</reference>
<protein>
    <recommendedName>
        <fullName evidence="3">S1 motif domain-containing protein</fullName>
    </recommendedName>
</protein>